<gene>
    <name evidence="2" type="ORF">HEB94_005302</name>
</gene>
<dbReference type="Proteomes" id="UP000638648">
    <property type="component" value="Unassembled WGS sequence"/>
</dbReference>
<sequence length="301" mass="32709">MDTDHEKSILVTGATGKTGGHAVRLLLRDGLRVRALVHREDERSEQLAAGAEVVRGDLHDLDDVGAATRDVGSAYFVHPIAPGLIEATVIFAQAAAENGVDAIVNMSQISARREAKSDAARQHWLAERLLDRYPAQVTHLRPTFFAEWLTTFGEYDEKGGVLRFPMGDGRHAPIAAEDLGRVVAAVLANPAAHGGRTYPIFGPVELHHDKIAARVSKALGRPVRYEPISPATFADILRGRGYSPHLIQHLRNVAIDYQNGVFAGTNDVVETITGRPPMGVEEFVEKNRQAFDGAQLARPGK</sequence>
<keyword evidence="3" id="KW-1185">Reference proteome</keyword>
<feature type="domain" description="NmrA-like" evidence="1">
    <location>
        <begin position="6"/>
        <end position="242"/>
    </location>
</feature>
<evidence type="ECO:0000313" key="2">
    <source>
        <dbReference type="EMBL" id="MBE1608454.1"/>
    </source>
</evidence>
<organism evidence="2 3">
    <name type="scientific">Actinopolymorpha pittospori</name>
    <dbReference type="NCBI Taxonomy" id="648752"/>
    <lineage>
        <taxon>Bacteria</taxon>
        <taxon>Bacillati</taxon>
        <taxon>Actinomycetota</taxon>
        <taxon>Actinomycetes</taxon>
        <taxon>Propionibacteriales</taxon>
        <taxon>Actinopolymorphaceae</taxon>
        <taxon>Actinopolymorpha</taxon>
    </lineage>
</organism>
<evidence type="ECO:0000259" key="1">
    <source>
        <dbReference type="Pfam" id="PF05368"/>
    </source>
</evidence>
<dbReference type="Gene3D" id="3.40.50.720">
    <property type="entry name" value="NAD(P)-binding Rossmann-like Domain"/>
    <property type="match status" value="1"/>
</dbReference>
<dbReference type="PANTHER" id="PTHR43162:SF1">
    <property type="entry name" value="PRESTALK A DIFFERENTIATION PROTEIN A"/>
    <property type="match status" value="1"/>
</dbReference>
<dbReference type="InterPro" id="IPR036291">
    <property type="entry name" value="NAD(P)-bd_dom_sf"/>
</dbReference>
<evidence type="ECO:0000313" key="3">
    <source>
        <dbReference type="Proteomes" id="UP000638648"/>
    </source>
</evidence>
<dbReference type="SUPFAM" id="SSF51735">
    <property type="entry name" value="NAD(P)-binding Rossmann-fold domains"/>
    <property type="match status" value="1"/>
</dbReference>
<dbReference type="Gene3D" id="3.90.25.10">
    <property type="entry name" value="UDP-galactose 4-epimerase, domain 1"/>
    <property type="match status" value="1"/>
</dbReference>
<dbReference type="PANTHER" id="PTHR43162">
    <property type="match status" value="1"/>
</dbReference>
<dbReference type="AlphaFoldDB" id="A0A927MXL0"/>
<name>A0A927MXL0_9ACTN</name>
<dbReference type="InterPro" id="IPR051604">
    <property type="entry name" value="Ergot_Alk_Oxidoreductase"/>
</dbReference>
<dbReference type="InterPro" id="IPR008030">
    <property type="entry name" value="NmrA-like"/>
</dbReference>
<dbReference type="Pfam" id="PF05368">
    <property type="entry name" value="NmrA"/>
    <property type="match status" value="1"/>
</dbReference>
<comment type="caution">
    <text evidence="2">The sequence shown here is derived from an EMBL/GenBank/DDBJ whole genome shotgun (WGS) entry which is preliminary data.</text>
</comment>
<accession>A0A927MXL0</accession>
<protein>
    <submittedName>
        <fullName evidence="2">Uncharacterized protein YbjT (DUF2867 family)</fullName>
    </submittedName>
</protein>
<dbReference type="RefSeq" id="WP_192752226.1">
    <property type="nucleotide sequence ID" value="NZ_BAABJL010000097.1"/>
</dbReference>
<proteinExistence type="predicted"/>
<dbReference type="EMBL" id="JADBEM010000001">
    <property type="protein sequence ID" value="MBE1608454.1"/>
    <property type="molecule type" value="Genomic_DNA"/>
</dbReference>
<reference evidence="2" key="1">
    <citation type="submission" date="2020-10" db="EMBL/GenBank/DDBJ databases">
        <title>Sequencing the genomes of 1000 actinobacteria strains.</title>
        <authorList>
            <person name="Klenk H.-P."/>
        </authorList>
    </citation>
    <scope>NUCLEOTIDE SEQUENCE</scope>
    <source>
        <strain evidence="2">DSM 45354</strain>
    </source>
</reference>